<dbReference type="AlphaFoldDB" id="A0AAE3XAW1"/>
<accession>A0AAE3XAW1</accession>
<dbReference type="Proteomes" id="UP001185331">
    <property type="component" value="Unassembled WGS sequence"/>
</dbReference>
<proteinExistence type="predicted"/>
<reference evidence="1" key="1">
    <citation type="submission" date="2023-07" db="EMBL/GenBank/DDBJ databases">
        <title>Sorghum-associated microbial communities from plants grown in Nebraska, USA.</title>
        <authorList>
            <person name="Schachtman D."/>
        </authorList>
    </citation>
    <scope>NUCLEOTIDE SEQUENCE</scope>
    <source>
        <strain evidence="1">BE330</strain>
    </source>
</reference>
<evidence type="ECO:0000313" key="1">
    <source>
        <dbReference type="EMBL" id="MDR6218082.1"/>
    </source>
</evidence>
<organism evidence="1 2">
    <name type="scientific">Deinococcus soli</name>
    <name type="common">ex Cha et al. 2016</name>
    <dbReference type="NCBI Taxonomy" id="1309411"/>
    <lineage>
        <taxon>Bacteria</taxon>
        <taxon>Thermotogati</taxon>
        <taxon>Deinococcota</taxon>
        <taxon>Deinococci</taxon>
        <taxon>Deinococcales</taxon>
        <taxon>Deinococcaceae</taxon>
        <taxon>Deinococcus</taxon>
    </lineage>
</organism>
<gene>
    <name evidence="1" type="ORF">J2Y00_001643</name>
</gene>
<dbReference type="EMBL" id="JAVDQK010000003">
    <property type="protein sequence ID" value="MDR6218082.1"/>
    <property type="molecule type" value="Genomic_DNA"/>
</dbReference>
<protein>
    <submittedName>
        <fullName evidence="1">Uncharacterized protein</fullName>
    </submittedName>
</protein>
<sequence length="134" mass="14120">MNPQQVAGALGVLSLGLGLTEIIVPGRLARFLGADEHNALVRGYGARELLAGAGLLAQPGARTAWLWFRVAGDALDLATLGMVESRTAAGRKRTANALALLTAITVADVLTARALMQAARAPSRRRDLPLWEAR</sequence>
<evidence type="ECO:0000313" key="2">
    <source>
        <dbReference type="Proteomes" id="UP001185331"/>
    </source>
</evidence>
<comment type="caution">
    <text evidence="1">The sequence shown here is derived from an EMBL/GenBank/DDBJ whole genome shotgun (WGS) entry which is preliminary data.</text>
</comment>
<dbReference type="RefSeq" id="WP_309852782.1">
    <property type="nucleotide sequence ID" value="NZ_JAVDQJ010000003.1"/>
</dbReference>
<name>A0AAE3XAW1_9DEIO</name>